<sequence>MSDNSGDSRELKRRKRSRTGCITCRIRRVKCDETKPHCNKCAQSQRVCDGYAPPSMSGLSRRALAVTIRGLGAVGPAGRALAAGTHHAAPGDVSGFDYFRQRTAPAAGTLFPSSDFWSRLLLQAAHTEPAVWSAAAALGALHRRWEVSKAARGCLPGGAGAVGSEETCAGLAAQAAACYGRALGLARAIGRPAALLVLSVALAAASNLSGRWTDSRVHVSSGQKLLRQIRDEGRTPERSAADDEVSSAADPLARIDIQGITFSEATAPYPYSESGLPEDASVLAMRIESLAHAGMLVFGLLGRLLVLAGRQPGGDADVTPQDRLAEMRIAHDLTAWEEFTLAYCENSGSGELERNEVSLTSLKLYHAMLRLLLKTGISGPESRWDAYLAEFERLVCLSAVLLEKTRSILAPLVFVDMGIVMPMFFTATRCRHPQIRRYAANLLRLADRQEGVWHSIAAAAVAEKVIGVEEEGLGISAPTQTYLPPSEAQQWAREVRQENLRQWLGEGVSWTARATWEGIIRVPGASVTYQWQRMSTPGRLT</sequence>
<keyword evidence="1" id="KW-0479">Metal-binding</keyword>
<dbReference type="PROSITE" id="PS50048">
    <property type="entry name" value="ZN2_CY6_FUNGAL_2"/>
    <property type="match status" value="1"/>
</dbReference>
<dbReference type="InterPro" id="IPR021858">
    <property type="entry name" value="Fun_TF"/>
</dbReference>
<dbReference type="Proteomes" id="UP001174694">
    <property type="component" value="Unassembled WGS sequence"/>
</dbReference>
<evidence type="ECO:0000256" key="6">
    <source>
        <dbReference type="ARBA" id="ARBA00023242"/>
    </source>
</evidence>
<proteinExistence type="predicted"/>
<feature type="domain" description="Zn(2)-C6 fungal-type" evidence="8">
    <location>
        <begin position="20"/>
        <end position="48"/>
    </location>
</feature>
<dbReference type="InterPro" id="IPR052360">
    <property type="entry name" value="Transcr_Regulatory_Proteins"/>
</dbReference>
<evidence type="ECO:0000313" key="10">
    <source>
        <dbReference type="Proteomes" id="UP001174694"/>
    </source>
</evidence>
<keyword evidence="4" id="KW-0238">DNA-binding</keyword>
<keyword evidence="3" id="KW-0805">Transcription regulation</keyword>
<evidence type="ECO:0000256" key="4">
    <source>
        <dbReference type="ARBA" id="ARBA00023125"/>
    </source>
</evidence>
<keyword evidence="6" id="KW-0539">Nucleus</keyword>
<evidence type="ECO:0000256" key="1">
    <source>
        <dbReference type="ARBA" id="ARBA00022723"/>
    </source>
</evidence>
<dbReference type="GO" id="GO:0008270">
    <property type="term" value="F:zinc ion binding"/>
    <property type="evidence" value="ECO:0007669"/>
    <property type="project" value="InterPro"/>
</dbReference>
<dbReference type="SMART" id="SM00066">
    <property type="entry name" value="GAL4"/>
    <property type="match status" value="1"/>
</dbReference>
<comment type="caution">
    <text evidence="9">The sequence shown here is derived from an EMBL/GenBank/DDBJ whole genome shotgun (WGS) entry which is preliminary data.</text>
</comment>
<organism evidence="9 10">
    <name type="scientific">Pleurostoma richardsiae</name>
    <dbReference type="NCBI Taxonomy" id="41990"/>
    <lineage>
        <taxon>Eukaryota</taxon>
        <taxon>Fungi</taxon>
        <taxon>Dikarya</taxon>
        <taxon>Ascomycota</taxon>
        <taxon>Pezizomycotina</taxon>
        <taxon>Sordariomycetes</taxon>
        <taxon>Sordariomycetidae</taxon>
        <taxon>Calosphaeriales</taxon>
        <taxon>Pleurostomataceae</taxon>
        <taxon>Pleurostoma</taxon>
    </lineage>
</organism>
<evidence type="ECO:0000256" key="5">
    <source>
        <dbReference type="ARBA" id="ARBA00023163"/>
    </source>
</evidence>
<accession>A0AA38S2L5</accession>
<evidence type="ECO:0000313" key="9">
    <source>
        <dbReference type="EMBL" id="KAJ9145531.1"/>
    </source>
</evidence>
<keyword evidence="5" id="KW-0804">Transcription</keyword>
<dbReference type="GO" id="GO:0000981">
    <property type="term" value="F:DNA-binding transcription factor activity, RNA polymerase II-specific"/>
    <property type="evidence" value="ECO:0007669"/>
    <property type="project" value="InterPro"/>
</dbReference>
<dbReference type="GO" id="GO:0003677">
    <property type="term" value="F:DNA binding"/>
    <property type="evidence" value="ECO:0007669"/>
    <property type="project" value="UniProtKB-KW"/>
</dbReference>
<keyword evidence="2" id="KW-0862">Zinc</keyword>
<feature type="compositionally biased region" description="Basic and acidic residues" evidence="7">
    <location>
        <begin position="228"/>
        <end position="241"/>
    </location>
</feature>
<evidence type="ECO:0000259" key="8">
    <source>
        <dbReference type="PROSITE" id="PS50048"/>
    </source>
</evidence>
<dbReference type="PANTHER" id="PTHR36206">
    <property type="entry name" value="ASPERCRYPTIN BIOSYNTHESIS CLUSTER-SPECIFIC TRANSCRIPTION REGULATOR ATNN-RELATED"/>
    <property type="match status" value="1"/>
</dbReference>
<dbReference type="Gene3D" id="4.10.240.10">
    <property type="entry name" value="Zn(2)-C6 fungal-type DNA-binding domain"/>
    <property type="match status" value="1"/>
</dbReference>
<dbReference type="AlphaFoldDB" id="A0AA38S2L5"/>
<reference evidence="9" key="1">
    <citation type="submission" date="2022-07" db="EMBL/GenBank/DDBJ databases">
        <title>Fungi with potential for degradation of polypropylene.</title>
        <authorList>
            <person name="Gostincar C."/>
        </authorList>
    </citation>
    <scope>NUCLEOTIDE SEQUENCE</scope>
    <source>
        <strain evidence="9">EXF-13308</strain>
    </source>
</reference>
<feature type="region of interest" description="Disordered" evidence="7">
    <location>
        <begin position="228"/>
        <end position="247"/>
    </location>
</feature>
<evidence type="ECO:0000256" key="7">
    <source>
        <dbReference type="SAM" id="MobiDB-lite"/>
    </source>
</evidence>
<name>A0AA38S2L5_9PEZI</name>
<evidence type="ECO:0000256" key="3">
    <source>
        <dbReference type="ARBA" id="ARBA00023015"/>
    </source>
</evidence>
<gene>
    <name evidence="9" type="ORF">NKR23_g5343</name>
</gene>
<protein>
    <recommendedName>
        <fullName evidence="8">Zn(2)-C6 fungal-type domain-containing protein</fullName>
    </recommendedName>
</protein>
<dbReference type="EMBL" id="JANBVO010000014">
    <property type="protein sequence ID" value="KAJ9145531.1"/>
    <property type="molecule type" value="Genomic_DNA"/>
</dbReference>
<evidence type="ECO:0000256" key="2">
    <source>
        <dbReference type="ARBA" id="ARBA00022833"/>
    </source>
</evidence>
<dbReference type="InterPro" id="IPR001138">
    <property type="entry name" value="Zn2Cys6_DnaBD"/>
</dbReference>
<dbReference type="Pfam" id="PF11951">
    <property type="entry name" value="Fungal_trans_2"/>
    <property type="match status" value="1"/>
</dbReference>
<dbReference type="Pfam" id="PF00172">
    <property type="entry name" value="Zn_clus"/>
    <property type="match status" value="1"/>
</dbReference>
<keyword evidence="10" id="KW-1185">Reference proteome</keyword>
<dbReference type="SUPFAM" id="SSF57701">
    <property type="entry name" value="Zn2/Cys6 DNA-binding domain"/>
    <property type="match status" value="1"/>
</dbReference>
<dbReference type="PROSITE" id="PS00463">
    <property type="entry name" value="ZN2_CY6_FUNGAL_1"/>
    <property type="match status" value="1"/>
</dbReference>
<dbReference type="PANTHER" id="PTHR36206:SF12">
    <property type="entry name" value="ASPERCRYPTIN BIOSYNTHESIS CLUSTER-SPECIFIC TRANSCRIPTION REGULATOR ATNN-RELATED"/>
    <property type="match status" value="1"/>
</dbReference>
<dbReference type="InterPro" id="IPR036864">
    <property type="entry name" value="Zn2-C6_fun-type_DNA-bd_sf"/>
</dbReference>
<dbReference type="CDD" id="cd00067">
    <property type="entry name" value="GAL4"/>
    <property type="match status" value="1"/>
</dbReference>